<gene>
    <name evidence="1" type="ORF">RFEPED_0740</name>
</gene>
<evidence type="ECO:0000313" key="1">
    <source>
        <dbReference type="EMBL" id="KJV58359.1"/>
    </source>
</evidence>
<dbReference type="Proteomes" id="UP000033475">
    <property type="component" value="Unassembled WGS sequence"/>
</dbReference>
<dbReference type="PATRIC" id="fig|1359196.3.peg.718"/>
<comment type="caution">
    <text evidence="1">The sequence shown here is derived from an EMBL/GenBank/DDBJ whole genome shotgun (WGS) entry which is preliminary data.</text>
</comment>
<organism evidence="1 2">
    <name type="scientific">Rickettsia felis str. Pedreira</name>
    <dbReference type="NCBI Taxonomy" id="1359196"/>
    <lineage>
        <taxon>Bacteria</taxon>
        <taxon>Pseudomonadati</taxon>
        <taxon>Pseudomonadota</taxon>
        <taxon>Alphaproteobacteria</taxon>
        <taxon>Rickettsiales</taxon>
        <taxon>Rickettsiaceae</taxon>
        <taxon>Rickettsieae</taxon>
        <taxon>Rickettsia</taxon>
        <taxon>spotted fever group</taxon>
    </lineage>
</organism>
<dbReference type="RefSeq" id="WP_011270516.1">
    <property type="nucleotide sequence ID" value="NZ_LANQ01000001.1"/>
</dbReference>
<name>A0A0F3MUV8_RICFI</name>
<accession>A0A0F3MUV8</accession>
<dbReference type="AlphaFoldDB" id="A0A0F3MUV8"/>
<proteinExistence type="predicted"/>
<evidence type="ECO:0000313" key="2">
    <source>
        <dbReference type="Proteomes" id="UP000033475"/>
    </source>
</evidence>
<protein>
    <submittedName>
        <fullName evidence="1">Uncharacterized protein</fullName>
    </submittedName>
</protein>
<sequence length="220" mass="25739">MQNNKVIIEYIVSSIWSSWNPINWSPSMQIATLSYILSCLIDGNDAYPIEDAQIINNDQEWLKINQTYTFYNTQFPSSRYVELAKEIPICLKRLKIFHKFDDENYVPNEALASHKLINNFSNLLKHFKLTPLIDPTGFNPNYFMVWSWAKNLGNIPKYFGQKLKRVCNNIEEAENYWESYEPETFSNSSAFHEFISTITHCNDALLGCSDIKSDIYYNKL</sequence>
<dbReference type="EMBL" id="LANQ01000001">
    <property type="protein sequence ID" value="KJV58359.1"/>
    <property type="molecule type" value="Genomic_DNA"/>
</dbReference>
<reference evidence="1 2" key="1">
    <citation type="submission" date="2015-01" db="EMBL/GenBank/DDBJ databases">
        <title>Genome Sequencing of Rickettsiales.</title>
        <authorList>
            <person name="Daugherty S.C."/>
            <person name="Su Q."/>
            <person name="Abolude K."/>
            <person name="Beier-Sexton M."/>
            <person name="Carlyon J.A."/>
            <person name="Carter R."/>
            <person name="Day N.P."/>
            <person name="Dumler S.J."/>
            <person name="Dyachenko V."/>
            <person name="Godinez A."/>
            <person name="Kurtti T.J."/>
            <person name="Lichay M."/>
            <person name="Mullins K.E."/>
            <person name="Ott S."/>
            <person name="Pappas-Brown V."/>
            <person name="Paris D.H."/>
            <person name="Patel P."/>
            <person name="Richards A.L."/>
            <person name="Sadzewicz L."/>
            <person name="Sears K."/>
            <person name="Seidman D."/>
            <person name="Sengamalay N."/>
            <person name="Stenos J."/>
            <person name="Tallon L.J."/>
            <person name="Vincent G."/>
            <person name="Fraser C.M."/>
            <person name="Munderloh U."/>
            <person name="Dunning-Hotopp J.C."/>
        </authorList>
    </citation>
    <scope>NUCLEOTIDE SEQUENCE [LARGE SCALE GENOMIC DNA]</scope>
    <source>
        <strain evidence="1 2">Pedreira</strain>
    </source>
</reference>